<evidence type="ECO:0008006" key="4">
    <source>
        <dbReference type="Google" id="ProtNLM"/>
    </source>
</evidence>
<protein>
    <recommendedName>
        <fullName evidence="4">WD40 repeat protein</fullName>
    </recommendedName>
</protein>
<keyword evidence="2" id="KW-0472">Membrane</keyword>
<feature type="region of interest" description="Disordered" evidence="1">
    <location>
        <begin position="1"/>
        <end position="31"/>
    </location>
</feature>
<feature type="transmembrane region" description="Helical" evidence="2">
    <location>
        <begin position="37"/>
        <end position="57"/>
    </location>
</feature>
<evidence type="ECO:0000313" key="3">
    <source>
        <dbReference type="EMBL" id="XBV24746.1"/>
    </source>
</evidence>
<dbReference type="RefSeq" id="WP_350277565.1">
    <property type="nucleotide sequence ID" value="NZ_CP158165.1"/>
</dbReference>
<evidence type="ECO:0000256" key="1">
    <source>
        <dbReference type="SAM" id="MobiDB-lite"/>
    </source>
</evidence>
<sequence>MTDTETRLRDYLHTQAATVPDTAQGPGLDEPRRRNHWPVLATAAAIAFVLVLTVTVLTRMSPDSAIPVPAGPPPGPVSRAAPELPYTVATRARSSAMIFTLHDGDRRVRLSGGVTGFSGRVDSGWLGWTMGPRSSSQAGVLKPDGTFRTLGPERSELPVPSPDRRQIAVIHRVDDAKGSIVVVDVKSGKEVSRSPELPIAPAQLGWNESGIWYRVDEPAGPNKPTQYSLHVWRPKSDRVAHVTFPEYNGGLAVPGASDVVGLTTRRGNNRCLKAGVLRDGGFDEVREYCDVAAAATYPVLSPDGRTMVSSDVKLAIDIRSGKQTRLRLPANQEVITWPQPVFENVSQLLLVTQPLGNNRKPVPEQVHRCDVRSGECVAILMGSQITLHER</sequence>
<dbReference type="SUPFAM" id="SSF50969">
    <property type="entry name" value="YVTN repeat-like/Quinoprotein amine dehydrogenase"/>
    <property type="match status" value="1"/>
</dbReference>
<gene>
    <name evidence="3" type="ORF">ABN611_40150</name>
</gene>
<dbReference type="EMBL" id="CP158165">
    <property type="protein sequence ID" value="XBV24746.1"/>
    <property type="molecule type" value="Genomic_DNA"/>
</dbReference>
<evidence type="ECO:0000256" key="2">
    <source>
        <dbReference type="SAM" id="Phobius"/>
    </source>
</evidence>
<keyword evidence="2" id="KW-0812">Transmembrane</keyword>
<dbReference type="AlphaFoldDB" id="A0AAU7TDA6"/>
<reference evidence="3" key="1">
    <citation type="submission" date="2024-06" db="EMBL/GenBank/DDBJ databases">
        <title>Kribbella sp. strain HUAS MG21 genome sequences.</title>
        <authorList>
            <person name="Mo P."/>
        </authorList>
    </citation>
    <scope>NUCLEOTIDE SEQUENCE</scope>
    <source>
        <strain evidence="3">HUAS MG21</strain>
    </source>
</reference>
<keyword evidence="2" id="KW-1133">Transmembrane helix</keyword>
<dbReference type="InterPro" id="IPR011044">
    <property type="entry name" value="Quino_amine_DH_bsu"/>
</dbReference>
<proteinExistence type="predicted"/>
<organism evidence="3">
    <name type="scientific">Kribbella sp. HUAS MG21</name>
    <dbReference type="NCBI Taxonomy" id="3160966"/>
    <lineage>
        <taxon>Bacteria</taxon>
        <taxon>Bacillati</taxon>
        <taxon>Actinomycetota</taxon>
        <taxon>Actinomycetes</taxon>
        <taxon>Propionibacteriales</taxon>
        <taxon>Kribbellaceae</taxon>
        <taxon>Kribbella</taxon>
    </lineage>
</organism>
<name>A0AAU7TDA6_9ACTN</name>
<feature type="compositionally biased region" description="Basic and acidic residues" evidence="1">
    <location>
        <begin position="1"/>
        <end position="12"/>
    </location>
</feature>
<accession>A0AAU7TDA6</accession>